<keyword evidence="5 6" id="KW-0411">Iron-sulfur</keyword>
<keyword evidence="1 6" id="KW-0479">Metal-binding</keyword>
<dbReference type="SUPFAM" id="SSF117916">
    <property type="entry name" value="Fe-S cluster assembly (FSCA) domain-like"/>
    <property type="match status" value="1"/>
</dbReference>
<keyword evidence="6" id="KW-0378">Hydrolase</keyword>
<keyword evidence="3 6" id="KW-0067">ATP-binding</keyword>
<dbReference type="CDD" id="cd02037">
    <property type="entry name" value="Mrp_NBP35"/>
    <property type="match status" value="1"/>
</dbReference>
<evidence type="ECO:0000256" key="5">
    <source>
        <dbReference type="ARBA" id="ARBA00023014"/>
    </source>
</evidence>
<evidence type="ECO:0000256" key="4">
    <source>
        <dbReference type="ARBA" id="ARBA00023004"/>
    </source>
</evidence>
<comment type="function">
    <text evidence="6">Binds and transfers iron-sulfur (Fe-S) clusters to target apoproteins. Can hydrolyze ATP.</text>
</comment>
<dbReference type="SUPFAM" id="SSF52540">
    <property type="entry name" value="P-loop containing nucleoside triphosphate hydrolases"/>
    <property type="match status" value="1"/>
</dbReference>
<evidence type="ECO:0000313" key="8">
    <source>
        <dbReference type="Proteomes" id="UP001595828"/>
    </source>
</evidence>
<accession>A0ABV8RNH9</accession>
<evidence type="ECO:0000256" key="1">
    <source>
        <dbReference type="ARBA" id="ARBA00022723"/>
    </source>
</evidence>
<dbReference type="Proteomes" id="UP001595828">
    <property type="component" value="Unassembled WGS sequence"/>
</dbReference>
<dbReference type="InterPro" id="IPR019591">
    <property type="entry name" value="Mrp/NBP35_ATP-bd"/>
</dbReference>
<proteinExistence type="inferred from homology"/>
<sequence>MDETPSHGPDAGDREPADLARAALEPVAGNAVQTLRVADGVASVVLDVAELDRLARDRLEIAVRGALRQVPGVAEVRVAMTAERDPSTAPTPTPAAAQGARTGPRIIAVGSGKGGVGKSTLSTNLAVAMARQGRKVGLVDADIYGPSQPRLLANEGQRPEAQGNKLVPVPSPWGVPLLSMGHLVPPGQAIAWRGPMAGKALGQLIDAEWGDVTDLIVDLPPGTGDVQLSMLQSHKPAGAVIVSTPQDLALMDAMRAIGLFEQAGVPIVGLVENMAGYICPHCGEESDPFGIGGAEAAAKAMGHAFLGRIPLQMSIRVDSDGGRPPAAGEGPVADAFASIARRLSTWLDNQK</sequence>
<evidence type="ECO:0000256" key="6">
    <source>
        <dbReference type="HAMAP-Rule" id="MF_02040"/>
    </source>
</evidence>
<dbReference type="HAMAP" id="MF_02040">
    <property type="entry name" value="Mrp_NBP35"/>
    <property type="match status" value="1"/>
</dbReference>
<comment type="caution">
    <text evidence="7">The sequence shown here is derived from an EMBL/GenBank/DDBJ whole genome shotgun (WGS) entry which is preliminary data.</text>
</comment>
<evidence type="ECO:0000256" key="3">
    <source>
        <dbReference type="ARBA" id="ARBA00022840"/>
    </source>
</evidence>
<gene>
    <name evidence="7" type="ORF">ACFO0A_03475</name>
</gene>
<name>A0ABV8RNH9_9SPHN</name>
<dbReference type="InterPro" id="IPR027417">
    <property type="entry name" value="P-loop_NTPase"/>
</dbReference>
<evidence type="ECO:0000256" key="2">
    <source>
        <dbReference type="ARBA" id="ARBA00022741"/>
    </source>
</evidence>
<keyword evidence="8" id="KW-1185">Reference proteome</keyword>
<dbReference type="Pfam" id="PF10609">
    <property type="entry name" value="ParA"/>
    <property type="match status" value="1"/>
</dbReference>
<feature type="binding site" evidence="6">
    <location>
        <begin position="112"/>
        <end position="119"/>
    </location>
    <ligand>
        <name>ATP</name>
        <dbReference type="ChEBI" id="CHEBI:30616"/>
    </ligand>
</feature>
<dbReference type="InterPro" id="IPR034904">
    <property type="entry name" value="FSCA_dom_sf"/>
</dbReference>
<evidence type="ECO:0000313" key="7">
    <source>
        <dbReference type="EMBL" id="MFC4294115.1"/>
    </source>
</evidence>
<dbReference type="InterPro" id="IPR044304">
    <property type="entry name" value="NUBPL-like"/>
</dbReference>
<reference evidence="8" key="1">
    <citation type="journal article" date="2019" name="Int. J. Syst. Evol. Microbiol.">
        <title>The Global Catalogue of Microorganisms (GCM) 10K type strain sequencing project: providing services to taxonomists for standard genome sequencing and annotation.</title>
        <authorList>
            <consortium name="The Broad Institute Genomics Platform"/>
            <consortium name="The Broad Institute Genome Sequencing Center for Infectious Disease"/>
            <person name="Wu L."/>
            <person name="Ma J."/>
        </authorList>
    </citation>
    <scope>NUCLEOTIDE SEQUENCE [LARGE SCALE GENOMIC DNA]</scope>
    <source>
        <strain evidence="8">CGMCC 1.12989</strain>
    </source>
</reference>
<comment type="subunit">
    <text evidence="6">Homodimer.</text>
</comment>
<organism evidence="7 8">
    <name type="scientific">Novosphingobium tardum</name>
    <dbReference type="NCBI Taxonomy" id="1538021"/>
    <lineage>
        <taxon>Bacteria</taxon>
        <taxon>Pseudomonadati</taxon>
        <taxon>Pseudomonadota</taxon>
        <taxon>Alphaproteobacteria</taxon>
        <taxon>Sphingomonadales</taxon>
        <taxon>Sphingomonadaceae</taxon>
        <taxon>Novosphingobium</taxon>
    </lineage>
</organism>
<dbReference type="RefSeq" id="WP_379537580.1">
    <property type="nucleotide sequence ID" value="NZ_JBHSDR010000003.1"/>
</dbReference>
<dbReference type="Gene3D" id="3.40.50.300">
    <property type="entry name" value="P-loop containing nucleotide triphosphate hydrolases"/>
    <property type="match status" value="1"/>
</dbReference>
<dbReference type="InterPro" id="IPR033756">
    <property type="entry name" value="YlxH/NBP35"/>
</dbReference>
<dbReference type="GO" id="GO:0005524">
    <property type="term" value="F:ATP binding"/>
    <property type="evidence" value="ECO:0007669"/>
    <property type="project" value="UniProtKB-KW"/>
</dbReference>
<dbReference type="PANTHER" id="PTHR42961">
    <property type="entry name" value="IRON-SULFUR PROTEIN NUBPL"/>
    <property type="match status" value="1"/>
</dbReference>
<comment type="similarity">
    <text evidence="6">Belongs to the Mrp/NBP35 ATP-binding proteins family.</text>
</comment>
<keyword evidence="4 6" id="KW-0408">Iron</keyword>
<dbReference type="PANTHER" id="PTHR42961:SF2">
    <property type="entry name" value="IRON-SULFUR PROTEIN NUBPL"/>
    <property type="match status" value="1"/>
</dbReference>
<keyword evidence="2 6" id="KW-0547">Nucleotide-binding</keyword>
<dbReference type="EMBL" id="JBHSDR010000003">
    <property type="protein sequence ID" value="MFC4294115.1"/>
    <property type="molecule type" value="Genomic_DNA"/>
</dbReference>
<protein>
    <recommendedName>
        <fullName evidence="6">Iron-sulfur cluster carrier protein</fullName>
    </recommendedName>
</protein>